<evidence type="ECO:0000313" key="5">
    <source>
        <dbReference type="EMBL" id="MDQ0469520.1"/>
    </source>
</evidence>
<dbReference type="PANTHER" id="PTHR43673:SF10">
    <property type="entry name" value="NADH DEHYDROGENASE_NAD(P)H NITROREDUCTASE XCC3605-RELATED"/>
    <property type="match status" value="1"/>
</dbReference>
<name>A0ABU0J5I4_9HYPH</name>
<comment type="similarity">
    <text evidence="1">Belongs to the nitroreductase family.</text>
</comment>
<dbReference type="InterPro" id="IPR029479">
    <property type="entry name" value="Nitroreductase"/>
</dbReference>
<feature type="region of interest" description="Disordered" evidence="3">
    <location>
        <begin position="1"/>
        <end position="20"/>
    </location>
</feature>
<feature type="domain" description="Nitroreductase" evidence="4">
    <location>
        <begin position="183"/>
        <end position="235"/>
    </location>
</feature>
<dbReference type="SUPFAM" id="SSF55469">
    <property type="entry name" value="FMN-dependent nitroreductase-like"/>
    <property type="match status" value="1"/>
</dbReference>
<dbReference type="PANTHER" id="PTHR43673">
    <property type="entry name" value="NAD(P)H NITROREDUCTASE YDGI-RELATED"/>
    <property type="match status" value="1"/>
</dbReference>
<keyword evidence="6" id="KW-1185">Reference proteome</keyword>
<evidence type="ECO:0000256" key="2">
    <source>
        <dbReference type="ARBA" id="ARBA00023002"/>
    </source>
</evidence>
<accession>A0ABU0J5I4</accession>
<evidence type="ECO:0000259" key="4">
    <source>
        <dbReference type="Pfam" id="PF00881"/>
    </source>
</evidence>
<evidence type="ECO:0000256" key="3">
    <source>
        <dbReference type="SAM" id="MobiDB-lite"/>
    </source>
</evidence>
<dbReference type="RefSeq" id="WP_307272290.1">
    <property type="nucleotide sequence ID" value="NZ_JAUSVX010000003.1"/>
</dbReference>
<organism evidence="5 6">
    <name type="scientific">Labrys wisconsinensis</name>
    <dbReference type="NCBI Taxonomy" id="425677"/>
    <lineage>
        <taxon>Bacteria</taxon>
        <taxon>Pseudomonadati</taxon>
        <taxon>Pseudomonadota</taxon>
        <taxon>Alphaproteobacteria</taxon>
        <taxon>Hyphomicrobiales</taxon>
        <taxon>Xanthobacteraceae</taxon>
        <taxon>Labrys</taxon>
    </lineage>
</organism>
<reference evidence="5 6" key="1">
    <citation type="submission" date="2023-07" db="EMBL/GenBank/DDBJ databases">
        <title>Genomic Encyclopedia of Type Strains, Phase IV (KMG-IV): sequencing the most valuable type-strain genomes for metagenomic binning, comparative biology and taxonomic classification.</title>
        <authorList>
            <person name="Goeker M."/>
        </authorList>
    </citation>
    <scope>NUCLEOTIDE SEQUENCE [LARGE SCALE GENOMIC DNA]</scope>
    <source>
        <strain evidence="5 6">DSM 19619</strain>
    </source>
</reference>
<gene>
    <name evidence="5" type="ORF">QO011_002531</name>
</gene>
<dbReference type="InterPro" id="IPR000415">
    <property type="entry name" value="Nitroreductase-like"/>
</dbReference>
<dbReference type="CDD" id="cd02062">
    <property type="entry name" value="Nitro_FMN_reductase"/>
    <property type="match status" value="1"/>
</dbReference>
<comment type="caution">
    <text evidence="5">The sequence shown here is derived from an EMBL/GenBank/DDBJ whole genome shotgun (WGS) entry which is preliminary data.</text>
</comment>
<proteinExistence type="inferred from homology"/>
<dbReference type="Gene3D" id="3.40.109.10">
    <property type="entry name" value="NADH Oxidase"/>
    <property type="match status" value="1"/>
</dbReference>
<dbReference type="Pfam" id="PF00881">
    <property type="entry name" value="Nitroreductase"/>
    <property type="match status" value="1"/>
</dbReference>
<protein>
    <submittedName>
        <fullName evidence="5">Nitroreductase</fullName>
    </submittedName>
</protein>
<dbReference type="EMBL" id="JAUSVX010000003">
    <property type="protein sequence ID" value="MDQ0469520.1"/>
    <property type="molecule type" value="Genomic_DNA"/>
</dbReference>
<dbReference type="Proteomes" id="UP001242480">
    <property type="component" value="Unassembled WGS sequence"/>
</dbReference>
<keyword evidence="2" id="KW-0560">Oxidoreductase</keyword>
<evidence type="ECO:0000313" key="6">
    <source>
        <dbReference type="Proteomes" id="UP001242480"/>
    </source>
</evidence>
<sequence length="353" mass="38296">MTDTPSPTLPAPADAARRQPLPGSIAGGLRQAAGMVWLELRLIANHVYDYARFRGASFIHAERGREHRRAHIHILAHMIEYGLALPDPRLGFGRDRRELLLGRLSDYLDRYGLDEVAAFGLKALDGYCAANRGADLAGLDAALDALDARHGFRRHAGRGGTEEVTADAIRRVTAIDFAAFMQARHSVRHYAPQPVSAVEIEQAVAIAQQTPSSCNRQTCRVHAFTEPDKRARVLALQSGNRGFGHEIGAVMVVTADMAHLNTVGERNQAFVDGGMFAMTLALGFHGQGMGAVMLNWSVTAGRDRALRRLAGLADSELVITLIGAGHLPERFRVPVSQRKSLAEILRIDPALAG</sequence>
<evidence type="ECO:0000256" key="1">
    <source>
        <dbReference type="ARBA" id="ARBA00007118"/>
    </source>
</evidence>